<dbReference type="RefSeq" id="WP_126630182.1">
    <property type="nucleotide sequence ID" value="NZ_BIFT01000002.1"/>
</dbReference>
<reference evidence="2" key="1">
    <citation type="submission" date="2018-12" db="EMBL/GenBank/DDBJ databases">
        <title>Tengunoibacter tsumagoiensis gen. nov., sp. nov., Dictyobacter kobayashii sp. nov., D. alpinus sp. nov., and D. joshuensis sp. nov. and description of Dictyobacteraceae fam. nov. within the order Ktedonobacterales isolated from Tengu-no-mugimeshi.</title>
        <authorList>
            <person name="Wang C.M."/>
            <person name="Zheng Y."/>
            <person name="Sakai Y."/>
            <person name="Toyoda A."/>
            <person name="Minakuchi Y."/>
            <person name="Abe K."/>
            <person name="Yokota A."/>
            <person name="Yabe S."/>
        </authorList>
    </citation>
    <scope>NUCLEOTIDE SEQUENCE [LARGE SCALE GENOMIC DNA]</scope>
    <source>
        <strain evidence="2">Uno16</strain>
    </source>
</reference>
<dbReference type="Pfam" id="PF01547">
    <property type="entry name" value="SBP_bac_1"/>
    <property type="match status" value="1"/>
</dbReference>
<dbReference type="InterPro" id="IPR050490">
    <property type="entry name" value="Bact_solute-bd_prot1"/>
</dbReference>
<name>A0A402BF01_9CHLR</name>
<dbReference type="InterPro" id="IPR006059">
    <property type="entry name" value="SBP"/>
</dbReference>
<dbReference type="Gene3D" id="3.40.190.10">
    <property type="entry name" value="Periplasmic binding protein-like II"/>
    <property type="match status" value="2"/>
</dbReference>
<proteinExistence type="predicted"/>
<dbReference type="EMBL" id="BIFT01000002">
    <property type="protein sequence ID" value="GCE30011.1"/>
    <property type="molecule type" value="Genomic_DNA"/>
</dbReference>
<keyword evidence="2" id="KW-1185">Reference proteome</keyword>
<dbReference type="OrthoDB" id="9798191at2"/>
<comment type="caution">
    <text evidence="1">The sequence shown here is derived from an EMBL/GenBank/DDBJ whole genome shotgun (WGS) entry which is preliminary data.</text>
</comment>
<evidence type="ECO:0000313" key="1">
    <source>
        <dbReference type="EMBL" id="GCE30011.1"/>
    </source>
</evidence>
<dbReference type="PANTHER" id="PTHR43649">
    <property type="entry name" value="ARABINOSE-BINDING PROTEIN-RELATED"/>
    <property type="match status" value="1"/>
</dbReference>
<sequence length="435" mass="47472">MTKTLHSMTRRDFCASTLLSAGTMLGAGSLLNACGNSASGTGSKTVALTAASWFGPDRGKVRTTNLQDIIASFQKKHPGVTIKWNTFSDYDTIIRTRVAAGNVPDLIALRPGTSMYPFIQANTAVDLSNQPWTQNIVASTKEISSYRGKVYGLPLGESVIGTVYNKEIFARLHLEVPTSWDDFLHVCQKIKSAGIIPLALGNKDQWVDQLIPYAMAPSAIFRETPDFDVQMLAGKRTFAGSSWKQMMQDYVALSKQGFVNEGALGTTYDQSAQLVARGKAAMVVNGDWIVSPIQAANPKIQLGMFPFPYTQKGKAPWVASSLSGLLGVSAKSAYQKESLAFLQYWAQPENMSEYLTLQGYYSSLTNIQTKVSGPSKDMIEPLKAGSYNFLDAHWPDGVQTVMLKDIQSVFAGSLSIDQMLTDMDQAYQSNKSKIA</sequence>
<dbReference type="AlphaFoldDB" id="A0A402BF01"/>
<gene>
    <name evidence="1" type="ORF">KDA_54950</name>
</gene>
<organism evidence="1 2">
    <name type="scientific">Dictyobacter alpinus</name>
    <dbReference type="NCBI Taxonomy" id="2014873"/>
    <lineage>
        <taxon>Bacteria</taxon>
        <taxon>Bacillati</taxon>
        <taxon>Chloroflexota</taxon>
        <taxon>Ktedonobacteria</taxon>
        <taxon>Ktedonobacterales</taxon>
        <taxon>Dictyobacteraceae</taxon>
        <taxon>Dictyobacter</taxon>
    </lineage>
</organism>
<protein>
    <recommendedName>
        <fullName evidence="3">Sugar ABC transporter substrate-binding protein</fullName>
    </recommendedName>
</protein>
<dbReference type="Proteomes" id="UP000287171">
    <property type="component" value="Unassembled WGS sequence"/>
</dbReference>
<accession>A0A402BF01</accession>
<evidence type="ECO:0008006" key="3">
    <source>
        <dbReference type="Google" id="ProtNLM"/>
    </source>
</evidence>
<dbReference type="SUPFAM" id="SSF53850">
    <property type="entry name" value="Periplasmic binding protein-like II"/>
    <property type="match status" value="1"/>
</dbReference>
<evidence type="ECO:0000313" key="2">
    <source>
        <dbReference type="Proteomes" id="UP000287171"/>
    </source>
</evidence>